<evidence type="ECO:0000313" key="2">
    <source>
        <dbReference type="Proteomes" id="UP000001686"/>
    </source>
</evidence>
<dbReference type="GeneID" id="6094671"/>
<gene>
    <name evidence="1" type="ordered locus">Kcr_1394</name>
</gene>
<dbReference type="HOGENOM" id="CLU_663261_0_0_2"/>
<dbReference type="eggNOG" id="arCOG02559">
    <property type="taxonomic scope" value="Archaea"/>
</dbReference>
<dbReference type="InParanoid" id="B1L6R1"/>
<evidence type="ECO:0000313" key="1">
    <source>
        <dbReference type="EMBL" id="ACB08140.1"/>
    </source>
</evidence>
<dbReference type="RefSeq" id="WP_012310037.1">
    <property type="nucleotide sequence ID" value="NC_010482.1"/>
</dbReference>
<organism evidence="1 2">
    <name type="scientific">Korarchaeum cryptofilum (strain OPF8)</name>
    <dbReference type="NCBI Taxonomy" id="374847"/>
    <lineage>
        <taxon>Archaea</taxon>
        <taxon>Thermoproteota</taxon>
        <taxon>Candidatus Korarchaeia</taxon>
        <taxon>Candidatus Korarchaeales</taxon>
        <taxon>Candidatus Korarchaeaceae</taxon>
        <taxon>Candidatus Korarchaeum</taxon>
    </lineage>
</organism>
<dbReference type="PhylomeDB" id="B1L6R1"/>
<dbReference type="EMBL" id="CP000968">
    <property type="protein sequence ID" value="ACB08140.1"/>
    <property type="molecule type" value="Genomic_DNA"/>
</dbReference>
<dbReference type="AlphaFoldDB" id="B1L6R1"/>
<name>B1L6R1_KORCO</name>
<protein>
    <submittedName>
        <fullName evidence="1">Uncharacterized protein</fullName>
    </submittedName>
</protein>
<dbReference type="Proteomes" id="UP000001686">
    <property type="component" value="Chromosome"/>
</dbReference>
<reference evidence="1 2" key="1">
    <citation type="journal article" date="2008" name="Proc. Natl. Acad. Sci. U.S.A.">
        <title>A korarchaeal genome reveals new insights into the evolution of the Archaea.</title>
        <authorList>
            <person name="Elkins J.G."/>
            <person name="Podar M."/>
            <person name="Graham D.E."/>
            <person name="Makarova K.S."/>
            <person name="Wolf Y."/>
            <person name="Randau L."/>
            <person name="Hedlund B.P."/>
            <person name="Brochier-Armanet C."/>
            <person name="Kunin V."/>
            <person name="Anderson I."/>
            <person name="Lapidus A."/>
            <person name="Goltsman E."/>
            <person name="Barry K."/>
            <person name="Koonin E.V."/>
            <person name="Hugenholtz P."/>
            <person name="Kyrpides N."/>
            <person name="Wanner G."/>
            <person name="Richardson P."/>
            <person name="Keller M."/>
            <person name="Stetter K.O."/>
        </authorList>
    </citation>
    <scope>NUCLEOTIDE SEQUENCE [LARGE SCALE GENOMIC DNA]</scope>
    <source>
        <strain evidence="2">OPF8</strain>
    </source>
</reference>
<dbReference type="EnsemblBacteria" id="ACB08140">
    <property type="protein sequence ID" value="ACB08140"/>
    <property type="gene ID" value="Kcr_1394"/>
</dbReference>
<dbReference type="KEGG" id="kcr:Kcr_1394"/>
<sequence length="431" mass="48655">MMNGKIIAITVILIVIISAVISMEITQIGHSNTQVHTSSPNTSSLIEHDNSTTLSTTGRDAIFIDRKDPKKSLDVPQYAILKIKDKIYALGGYNDEGVAVILSEDLRPICHAKLKHKLWRAEKYDEDRFVAMSIWYWYSETLAAAGSNITMFDYKFNQIWSVNGNFTDFKVANNKIYAIEHRGNSSYLDIFDGNGNLIKSFKVLDDEEIEEGQQYSLTLEVNDSKIYIPYISGNVTGPYKLMLLRFDEQGNLELKKEIYVTKEPEGVEHIFSHKNGLLLAVSSSSCRYIYVDKDGNILGEATWLPPSRNGCWAKAKVLNGRAYIFGWDPNLFTGYVGLINESIYAIYLNESIYHAKAQEIFVQRNGTPQGNSLVRDVLLDGDKLYVIGLVQMYPPSGAFIAKVDPYLNEDISYLLERADVIYLEDIPPCKS</sequence>
<accession>B1L6R1</accession>
<proteinExistence type="predicted"/>
<keyword evidence="2" id="KW-1185">Reference proteome</keyword>